<keyword evidence="4" id="KW-0472">Membrane</keyword>
<dbReference type="InterPro" id="IPR048265">
    <property type="entry name" value="Rax2-like_third"/>
</dbReference>
<evidence type="ECO:0000313" key="7">
    <source>
        <dbReference type="Proteomes" id="UP000284706"/>
    </source>
</evidence>
<dbReference type="InParanoid" id="A0A409VFG1"/>
<dbReference type="PANTHER" id="PTHR31778">
    <property type="entry name" value="BUD SITE SELECTION PROTEIN RAX2"/>
    <property type="match status" value="1"/>
</dbReference>
<evidence type="ECO:0000259" key="5">
    <source>
        <dbReference type="PROSITE" id="PS50002"/>
    </source>
</evidence>
<feature type="transmembrane region" description="Helical" evidence="4">
    <location>
        <begin position="1431"/>
        <end position="1462"/>
    </location>
</feature>
<dbReference type="OrthoDB" id="2503993at2759"/>
<proteinExistence type="predicted"/>
<keyword evidence="4" id="KW-1133">Transmembrane helix</keyword>
<evidence type="ECO:0000256" key="2">
    <source>
        <dbReference type="PROSITE-ProRule" id="PRU00192"/>
    </source>
</evidence>
<feature type="compositionally biased region" description="Basic and acidic residues" evidence="3">
    <location>
        <begin position="30"/>
        <end position="43"/>
    </location>
</feature>
<evidence type="ECO:0000256" key="1">
    <source>
        <dbReference type="ARBA" id="ARBA00022443"/>
    </source>
</evidence>
<feature type="region of interest" description="Disordered" evidence="3">
    <location>
        <begin position="1510"/>
        <end position="1543"/>
    </location>
</feature>
<dbReference type="InterPro" id="IPR048266">
    <property type="entry name" value="Rax2-like_second"/>
</dbReference>
<feature type="region of interest" description="Disordered" evidence="3">
    <location>
        <begin position="21"/>
        <end position="45"/>
    </location>
</feature>
<dbReference type="SUPFAM" id="SSF50965">
    <property type="entry name" value="Galactose oxidase, central domain"/>
    <property type="match status" value="1"/>
</dbReference>
<dbReference type="InterPro" id="IPR024982">
    <property type="entry name" value="Rax2-like_C"/>
</dbReference>
<dbReference type="SMART" id="SM00326">
    <property type="entry name" value="SH3"/>
    <property type="match status" value="1"/>
</dbReference>
<dbReference type="InterPro" id="IPR001452">
    <property type="entry name" value="SH3_domain"/>
</dbReference>
<dbReference type="PANTHER" id="PTHR31778:SF2">
    <property type="entry name" value="BUD SITE SELECTION PROTEIN RAX2"/>
    <property type="match status" value="1"/>
</dbReference>
<dbReference type="Pfam" id="PF20842">
    <property type="entry name" value="Rax2_2"/>
    <property type="match status" value="1"/>
</dbReference>
<dbReference type="PROSITE" id="PS50002">
    <property type="entry name" value="SH3"/>
    <property type="match status" value="1"/>
</dbReference>
<dbReference type="GO" id="GO:1902929">
    <property type="term" value="C:plasma membrane of growing cell tip"/>
    <property type="evidence" value="ECO:0007669"/>
    <property type="project" value="TreeGrafter"/>
</dbReference>
<evidence type="ECO:0000256" key="4">
    <source>
        <dbReference type="SAM" id="Phobius"/>
    </source>
</evidence>
<evidence type="ECO:0000313" key="6">
    <source>
        <dbReference type="EMBL" id="PPQ64985.1"/>
    </source>
</evidence>
<comment type="caution">
    <text evidence="6">The sequence shown here is derived from an EMBL/GenBank/DDBJ whole genome shotgun (WGS) entry which is preliminary data.</text>
</comment>
<dbReference type="SUPFAM" id="SSF50044">
    <property type="entry name" value="SH3-domain"/>
    <property type="match status" value="1"/>
</dbReference>
<protein>
    <recommendedName>
        <fullName evidence="5">SH3 domain-containing protein</fullName>
    </recommendedName>
</protein>
<dbReference type="Pfam" id="PF12768">
    <property type="entry name" value="Rax2"/>
    <property type="match status" value="2"/>
</dbReference>
<dbReference type="InterPro" id="IPR011043">
    <property type="entry name" value="Gal_Oxase/kelch_b-propeller"/>
</dbReference>
<dbReference type="CDD" id="cd11856">
    <property type="entry name" value="SH3_p47phox_like"/>
    <property type="match status" value="1"/>
</dbReference>
<dbReference type="Proteomes" id="UP000284706">
    <property type="component" value="Unassembled WGS sequence"/>
</dbReference>
<dbReference type="Gene3D" id="2.30.30.40">
    <property type="entry name" value="SH3 Domains"/>
    <property type="match status" value="1"/>
</dbReference>
<dbReference type="FunCoup" id="A0A409VFG1">
    <property type="interactions" value="5"/>
</dbReference>
<sequence length="1613" mass="167913">MSLARRALLRASTRPTPLFVAQRRAASSSSHDHHEDHHHHQEDTTAYPPETFGSPFWRNVLLGSLATVALFKLAPYADDNAYLTRWIAMYMPSRDYWLKLNSEYTALQTKSSESTILVTSAHLPNKHNFSYPQAMTQASSFLNGVGMTVDMSDVVPKYMDCVNFEIERSPLIKCFVYNHYGVYIKSRPLFCASLLTLSLLLFRTMSRLILPLLLALSANAAIPQVDFDRMGKVGLAGAFAGLDLFTNSSVSFDPTTSTLFSRASDGSLTHLASTDPGGSILAGCALNNVFYLAGNFTSINGVSASKIASYTPSSGAFSALGSGGPNGQINALFCDAKDNKIWVGGIFSSPGSSIAIYDTKANSWSGAPFAGISGAQAEVTSITTNASDASLFFAGSFITSFGNANSVLNGTNNPNVPFSAGASPFSSSLVPIPLENAQVIGSPSSSETGFSDIHNILCPSGSDGSGNSWFAADASTPLITVRSFSFISASGIRLGNTFQPNHGTTGFTVTTIPDNTVRTLKFVDPATGLNQTCTDPCPLSTDSSILYQDFLFDDVLDITGVQIQLSQFTGTSAGLHILQLLSSGAFASSIPTNNTQSCFAPNPSNSSDTGTWTPKVANTNIPGTVQTVLVSEVDVGTPSSEGPSFTWIPYVSASGIYDINLLVPGCTNFEDCAARTSVKVTVFPGPKLDPFITTVSQQNEEDATILLYHGPILPSSPNFVTTVTMVLADSPTGFGEDGKYELVADRIQLVLKSANVTSSSNSTTSSSAGGLARGFGFLEWPRTSTTVDSSIDGSKVFPNSSLTALDSLGFDLLSGIGGTSSLASNAALNAVAHHSSGIFVGGSFSLSSGAASGSSNIVAFKNGALASVAEGGLNGEVTSLALDGDQLYVGGSFTDTRSGSTQGKLGGIALYDVQKNSWTSLAGGLNGVVSGLSLADNQIQVVGNFTEIVSSGANAAGFAIWDIKSSSWVNDGGFLVGQMTFVGNGTSSSTQFLAGKVAASRKVGASGLVMVSNGNANGPTVTPLSVGLSGNVSSAASQPTVQRRAIELPSPSAWISHMKFSHIFSRQTTNTPQQARLPAALPASAPAVLAGAFWTNSSSKKEFTILGGNFSFVATGSTTSAEAVALYDPSSSTIEALAGSQINGTVRALLVDGNSLYIGGEFTIPGESVNGLALYDLSKGAWDLNGLQSLQPDSGSTVVVRSITKSTSKPNVIIVAGSFSKAGSLGCEAICSFDSSSRQWNALGSGIQGEVASVAYAGNNENILLAGGSIALSDNTAANVAQYSLDNSTWAAVGSSSDIPGPVSAIEVNSGNASSIFAAGKSTDGSSSFLSFWNGVKWATLGSTFQEGTTVAQLTMVPLQNTHPANSIIESDRMLMISGSLATSSGNASSALFDGQNLIPYFVSSSANGSPGSISSLFRSLASFSFAQRHFLATGVVILISIAIAAGVVFLLALIGILWTLFSRKDDKLSKFDTAEEEDDDSALHRPSSLLEHINAATRSTILGASPFSHAEKEEKATSSPQHSPRADHDPFGPDSSNYVRAETPSDAVGGLLAEETSRPAHARYSFDGTGEGELPISAGAEVEVLDDRDPAWWYARDVRTGKEGVVPAAYLY</sequence>
<dbReference type="InterPro" id="IPR036028">
    <property type="entry name" value="SH3-like_dom_sf"/>
</dbReference>
<keyword evidence="4" id="KW-0812">Transmembrane</keyword>
<reference evidence="6 7" key="1">
    <citation type="journal article" date="2018" name="Evol. Lett.">
        <title>Horizontal gene cluster transfer increased hallucinogenic mushroom diversity.</title>
        <authorList>
            <person name="Reynolds H.T."/>
            <person name="Vijayakumar V."/>
            <person name="Gluck-Thaler E."/>
            <person name="Korotkin H.B."/>
            <person name="Matheny P.B."/>
            <person name="Slot J.C."/>
        </authorList>
    </citation>
    <scope>NUCLEOTIDE SEQUENCE [LARGE SCALE GENOMIC DNA]</scope>
    <source>
        <strain evidence="6 7">SRW20</strain>
    </source>
</reference>
<organism evidence="6 7">
    <name type="scientific">Gymnopilus dilepis</name>
    <dbReference type="NCBI Taxonomy" id="231916"/>
    <lineage>
        <taxon>Eukaryota</taxon>
        <taxon>Fungi</taxon>
        <taxon>Dikarya</taxon>
        <taxon>Basidiomycota</taxon>
        <taxon>Agaricomycotina</taxon>
        <taxon>Agaricomycetes</taxon>
        <taxon>Agaricomycetidae</taxon>
        <taxon>Agaricales</taxon>
        <taxon>Agaricineae</taxon>
        <taxon>Hymenogastraceae</taxon>
        <taxon>Gymnopilus</taxon>
    </lineage>
</organism>
<dbReference type="Gene3D" id="2.120.10.80">
    <property type="entry name" value="Kelch-type beta propeller"/>
    <property type="match status" value="2"/>
</dbReference>
<dbReference type="STRING" id="231916.A0A409VFG1"/>
<evidence type="ECO:0000256" key="3">
    <source>
        <dbReference type="SAM" id="MobiDB-lite"/>
    </source>
</evidence>
<gene>
    <name evidence="6" type="ORF">CVT26_015694</name>
</gene>
<dbReference type="Pfam" id="PF00018">
    <property type="entry name" value="SH3_1"/>
    <property type="match status" value="1"/>
</dbReference>
<dbReference type="SUPFAM" id="SSF117281">
    <property type="entry name" value="Kelch motif"/>
    <property type="match status" value="1"/>
</dbReference>
<dbReference type="Pfam" id="PF20843">
    <property type="entry name" value="Rax2_3"/>
    <property type="match status" value="1"/>
</dbReference>
<dbReference type="InterPro" id="IPR015915">
    <property type="entry name" value="Kelch-typ_b-propeller"/>
</dbReference>
<name>A0A409VFG1_9AGAR</name>
<keyword evidence="7" id="KW-1185">Reference proteome</keyword>
<feature type="domain" description="SH3" evidence="5">
    <location>
        <begin position="1556"/>
        <end position="1613"/>
    </location>
</feature>
<keyword evidence="1 2" id="KW-0728">SH3 domain</keyword>
<accession>A0A409VFG1</accession>
<dbReference type="EMBL" id="NHYE01005659">
    <property type="protein sequence ID" value="PPQ64985.1"/>
    <property type="molecule type" value="Genomic_DNA"/>
</dbReference>